<feature type="transmembrane region" description="Helical" evidence="7">
    <location>
        <begin position="154"/>
        <end position="171"/>
    </location>
</feature>
<dbReference type="GO" id="GO:0005886">
    <property type="term" value="C:plasma membrane"/>
    <property type="evidence" value="ECO:0007669"/>
    <property type="project" value="UniProtKB-SubCell"/>
</dbReference>
<evidence type="ECO:0000313" key="10">
    <source>
        <dbReference type="Proteomes" id="UP000019277"/>
    </source>
</evidence>
<reference evidence="9 10" key="1">
    <citation type="journal article" date="2014" name="Genome Announc.">
        <title>Draft Genome Sequence of the Antitrypanosomally Active Sponge-Associated Bacterium Actinokineospora sp. Strain EG49.</title>
        <authorList>
            <person name="Harjes J."/>
            <person name="Ryu T."/>
            <person name="Abdelmohsen U.R."/>
            <person name="Moitinho-Silva L."/>
            <person name="Horn H."/>
            <person name="Ravasi T."/>
            <person name="Hentschel U."/>
        </authorList>
    </citation>
    <scope>NUCLEOTIDE SEQUENCE [LARGE SCALE GENOMIC DNA]</scope>
    <source>
        <strain evidence="9 10">EG49</strain>
    </source>
</reference>
<evidence type="ECO:0000256" key="1">
    <source>
        <dbReference type="ARBA" id="ARBA00004651"/>
    </source>
</evidence>
<evidence type="ECO:0000256" key="4">
    <source>
        <dbReference type="ARBA" id="ARBA00022692"/>
    </source>
</evidence>
<dbReference type="Gene3D" id="1.10.3720.10">
    <property type="entry name" value="MetI-like"/>
    <property type="match status" value="1"/>
</dbReference>
<gene>
    <name evidence="9" type="ORF">UO65_0937</name>
</gene>
<keyword evidence="10" id="KW-1185">Reference proteome</keyword>
<dbReference type="Proteomes" id="UP000019277">
    <property type="component" value="Unassembled WGS sequence"/>
</dbReference>
<sequence length="285" mass="28903">MTPAAQTPPTQTLTRAVAPAPPRNRRKLVGLLFLVPGILVAGLAIIGPWLTGADPQLIVAPPYTEAGPGLPLGTDATGRDVWVRVLTGGRPLIVIPVLATIATAVLGTALGAAAGYLGGWFDAVVSRFDALFLAFPPILAMLILLNGWGYSPVTLIAAVVVTGVPFVSRVARAATAQIVHSGFVDAAAALGDGSAAILVREVLPNIARPILADAGTRLAIAITLTASAGFLGFGPDAPNWGAMISENMEGITLTPWGVVAPALGLAVLAVSTNLAIDRLAGKIGT</sequence>
<dbReference type="CDD" id="cd06261">
    <property type="entry name" value="TM_PBP2"/>
    <property type="match status" value="1"/>
</dbReference>
<evidence type="ECO:0000256" key="7">
    <source>
        <dbReference type="RuleBase" id="RU363032"/>
    </source>
</evidence>
<feature type="transmembrane region" description="Helical" evidence="7">
    <location>
        <begin position="253"/>
        <end position="276"/>
    </location>
</feature>
<accession>W7J3Z1</accession>
<feature type="transmembrane region" description="Helical" evidence="7">
    <location>
        <begin position="214"/>
        <end position="233"/>
    </location>
</feature>
<evidence type="ECO:0000256" key="3">
    <source>
        <dbReference type="ARBA" id="ARBA00022475"/>
    </source>
</evidence>
<evidence type="ECO:0000256" key="2">
    <source>
        <dbReference type="ARBA" id="ARBA00022448"/>
    </source>
</evidence>
<evidence type="ECO:0000259" key="8">
    <source>
        <dbReference type="PROSITE" id="PS50928"/>
    </source>
</evidence>
<evidence type="ECO:0000313" key="9">
    <source>
        <dbReference type="EMBL" id="EWC63742.1"/>
    </source>
</evidence>
<evidence type="ECO:0000256" key="5">
    <source>
        <dbReference type="ARBA" id="ARBA00022989"/>
    </source>
</evidence>
<dbReference type="eggNOG" id="COG1173">
    <property type="taxonomic scope" value="Bacteria"/>
</dbReference>
<keyword evidence="3" id="KW-1003">Cell membrane</keyword>
<feature type="transmembrane region" description="Helical" evidence="7">
    <location>
        <begin position="28"/>
        <end position="50"/>
    </location>
</feature>
<dbReference type="PANTHER" id="PTHR43386">
    <property type="entry name" value="OLIGOPEPTIDE TRANSPORT SYSTEM PERMEASE PROTEIN APPC"/>
    <property type="match status" value="1"/>
</dbReference>
<comment type="subcellular location">
    <subcellularLocation>
        <location evidence="1 7">Cell membrane</location>
        <topology evidence="1 7">Multi-pass membrane protein</topology>
    </subcellularLocation>
</comment>
<dbReference type="EMBL" id="AYXG01000037">
    <property type="protein sequence ID" value="EWC63742.1"/>
    <property type="molecule type" value="Genomic_DNA"/>
</dbReference>
<keyword evidence="2 7" id="KW-0813">Transport</keyword>
<keyword evidence="4 7" id="KW-0812">Transmembrane</keyword>
<dbReference type="PROSITE" id="PS50928">
    <property type="entry name" value="ABC_TM1"/>
    <property type="match status" value="1"/>
</dbReference>
<dbReference type="InterPro" id="IPR000515">
    <property type="entry name" value="MetI-like"/>
</dbReference>
<comment type="caution">
    <text evidence="9">The sequence shown here is derived from an EMBL/GenBank/DDBJ whole genome shotgun (WGS) entry which is preliminary data.</text>
</comment>
<dbReference type="SUPFAM" id="SSF161098">
    <property type="entry name" value="MetI-like"/>
    <property type="match status" value="1"/>
</dbReference>
<dbReference type="RefSeq" id="WP_063935881.1">
    <property type="nucleotide sequence ID" value="NZ_AYXG01000037.1"/>
</dbReference>
<protein>
    <submittedName>
        <fullName evidence="9">Dipeptide transport system permease protein DppC</fullName>
    </submittedName>
</protein>
<dbReference type="STRING" id="909613.UO65_0937"/>
<dbReference type="AlphaFoldDB" id="W7J3Z1"/>
<keyword evidence="5 7" id="KW-1133">Transmembrane helix</keyword>
<proteinExistence type="inferred from homology"/>
<feature type="transmembrane region" description="Helical" evidence="7">
    <location>
        <begin position="92"/>
        <end position="118"/>
    </location>
</feature>
<dbReference type="InterPro" id="IPR050366">
    <property type="entry name" value="BP-dependent_transpt_permease"/>
</dbReference>
<dbReference type="PANTHER" id="PTHR43386:SF25">
    <property type="entry name" value="PEPTIDE ABC TRANSPORTER PERMEASE PROTEIN"/>
    <property type="match status" value="1"/>
</dbReference>
<organism evidence="9 10">
    <name type="scientific">Actinokineospora spheciospongiae</name>
    <dbReference type="NCBI Taxonomy" id="909613"/>
    <lineage>
        <taxon>Bacteria</taxon>
        <taxon>Bacillati</taxon>
        <taxon>Actinomycetota</taxon>
        <taxon>Actinomycetes</taxon>
        <taxon>Pseudonocardiales</taxon>
        <taxon>Pseudonocardiaceae</taxon>
        <taxon>Actinokineospora</taxon>
    </lineage>
</organism>
<dbReference type="InterPro" id="IPR035906">
    <property type="entry name" value="MetI-like_sf"/>
</dbReference>
<dbReference type="GO" id="GO:0055085">
    <property type="term" value="P:transmembrane transport"/>
    <property type="evidence" value="ECO:0007669"/>
    <property type="project" value="InterPro"/>
</dbReference>
<comment type="similarity">
    <text evidence="7">Belongs to the binding-protein-dependent transport system permease family.</text>
</comment>
<keyword evidence="6 7" id="KW-0472">Membrane</keyword>
<dbReference type="OrthoDB" id="6637947at2"/>
<name>W7J3Z1_9PSEU</name>
<feature type="domain" description="ABC transmembrane type-1" evidence="8">
    <location>
        <begin position="93"/>
        <end position="276"/>
    </location>
</feature>
<evidence type="ECO:0000256" key="6">
    <source>
        <dbReference type="ARBA" id="ARBA00023136"/>
    </source>
</evidence>
<feature type="transmembrane region" description="Helical" evidence="7">
    <location>
        <begin position="130"/>
        <end position="148"/>
    </location>
</feature>
<dbReference type="Pfam" id="PF00528">
    <property type="entry name" value="BPD_transp_1"/>
    <property type="match status" value="1"/>
</dbReference>